<dbReference type="GO" id="GO:0022857">
    <property type="term" value="F:transmembrane transporter activity"/>
    <property type="evidence" value="ECO:0007669"/>
    <property type="project" value="TreeGrafter"/>
</dbReference>
<dbReference type="SMART" id="SM00930">
    <property type="entry name" value="NIL"/>
    <property type="match status" value="1"/>
</dbReference>
<dbReference type="SUPFAM" id="SSF52540">
    <property type="entry name" value="P-loop containing nucleoside triphosphate hydrolases"/>
    <property type="match status" value="1"/>
</dbReference>
<evidence type="ECO:0000259" key="4">
    <source>
        <dbReference type="PROSITE" id="PS50893"/>
    </source>
</evidence>
<keyword evidence="1" id="KW-0547">Nucleotide-binding</keyword>
<reference evidence="5 6" key="1">
    <citation type="submission" date="2016-10" db="EMBL/GenBank/DDBJ databases">
        <authorList>
            <person name="de Groot N.N."/>
        </authorList>
    </citation>
    <scope>NUCLEOTIDE SEQUENCE [LARGE SCALE GENOMIC DNA]</scope>
    <source>
        <strain evidence="5 6">DSM 44468</strain>
    </source>
</reference>
<dbReference type="GO" id="GO:0006865">
    <property type="term" value="P:amino acid transport"/>
    <property type="evidence" value="ECO:0007669"/>
    <property type="project" value="UniProtKB-KW"/>
</dbReference>
<dbReference type="PROSITE" id="PS50893">
    <property type="entry name" value="ABC_TRANSPORTER_2"/>
    <property type="match status" value="1"/>
</dbReference>
<dbReference type="Gene3D" id="3.40.50.300">
    <property type="entry name" value="P-loop containing nucleotide triphosphate hydrolases"/>
    <property type="match status" value="1"/>
</dbReference>
<dbReference type="Proteomes" id="UP000199025">
    <property type="component" value="Unassembled WGS sequence"/>
</dbReference>
<dbReference type="PANTHER" id="PTHR24220">
    <property type="entry name" value="IMPORT ATP-BINDING PROTEIN"/>
    <property type="match status" value="1"/>
</dbReference>
<dbReference type="SMART" id="SM00382">
    <property type="entry name" value="AAA"/>
    <property type="match status" value="1"/>
</dbReference>
<feature type="domain" description="ABC transporter" evidence="4">
    <location>
        <begin position="6"/>
        <end position="245"/>
    </location>
</feature>
<evidence type="ECO:0000256" key="3">
    <source>
        <dbReference type="ARBA" id="ARBA00022970"/>
    </source>
</evidence>
<accession>A0A1I3X241</accession>
<dbReference type="InterPro" id="IPR045865">
    <property type="entry name" value="ACT-like_dom_sf"/>
</dbReference>
<evidence type="ECO:0000313" key="6">
    <source>
        <dbReference type="Proteomes" id="UP000199025"/>
    </source>
</evidence>
<organism evidence="5 6">
    <name type="scientific">Amycolatopsis sacchari</name>
    <dbReference type="NCBI Taxonomy" id="115433"/>
    <lineage>
        <taxon>Bacteria</taxon>
        <taxon>Bacillati</taxon>
        <taxon>Actinomycetota</taxon>
        <taxon>Actinomycetes</taxon>
        <taxon>Pseudonocardiales</taxon>
        <taxon>Pseudonocardiaceae</taxon>
        <taxon>Amycolatopsis</taxon>
    </lineage>
</organism>
<dbReference type="GO" id="GO:0005886">
    <property type="term" value="C:plasma membrane"/>
    <property type="evidence" value="ECO:0007669"/>
    <property type="project" value="TreeGrafter"/>
</dbReference>
<proteinExistence type="predicted"/>
<evidence type="ECO:0000256" key="2">
    <source>
        <dbReference type="ARBA" id="ARBA00022840"/>
    </source>
</evidence>
<keyword evidence="3" id="KW-0813">Transport</keyword>
<sequence length="341" mass="35241">MELSLITVENLTKSFPGKSSPVLALRDVSLEIGAGSLYGVVGPAGAGKSTLAKVVALQEKPDRGTVRLDGLNTAALDGRRLREVRRQVAVLDGAAPLHAERTVAGNVGAPLEQLGVDGPQRRNRVGRALDLVGLTQRATLQPGELTEGQRRRVALARALATGPAVLLADDPTGGIAPEEAGSVLTVLDRARAELGVTVVLTTQDGGVVRRVCDQVAVLDSGRVVEHGNLLGLLTDPGSRIADTLLPAIDTPQSQLAAYERAADVVLIGFAAVGALLPEAASRFDVELATIGGGLTRIGDTPVARFRVGVRGEQADPALAWIAEHGAHVTHLTGAAKHLVAA</sequence>
<dbReference type="GO" id="GO:0016887">
    <property type="term" value="F:ATP hydrolysis activity"/>
    <property type="evidence" value="ECO:0007669"/>
    <property type="project" value="InterPro"/>
</dbReference>
<keyword evidence="3" id="KW-0029">Amino-acid transport</keyword>
<dbReference type="Pfam" id="PF09383">
    <property type="entry name" value="NIL"/>
    <property type="match status" value="1"/>
</dbReference>
<evidence type="ECO:0000256" key="1">
    <source>
        <dbReference type="ARBA" id="ARBA00022741"/>
    </source>
</evidence>
<keyword evidence="2 5" id="KW-0067">ATP-binding</keyword>
<dbReference type="PANTHER" id="PTHR24220:SF685">
    <property type="entry name" value="ABC TRANSPORTER RELATED"/>
    <property type="match status" value="1"/>
</dbReference>
<dbReference type="Pfam" id="PF00005">
    <property type="entry name" value="ABC_tran"/>
    <property type="match status" value="1"/>
</dbReference>
<keyword evidence="6" id="KW-1185">Reference proteome</keyword>
<dbReference type="InterPro" id="IPR027417">
    <property type="entry name" value="P-loop_NTPase"/>
</dbReference>
<dbReference type="SUPFAM" id="SSF55021">
    <property type="entry name" value="ACT-like"/>
    <property type="match status" value="1"/>
</dbReference>
<name>A0A1I3X241_9PSEU</name>
<dbReference type="AlphaFoldDB" id="A0A1I3X241"/>
<dbReference type="EMBL" id="FORP01000014">
    <property type="protein sequence ID" value="SFK13808.1"/>
    <property type="molecule type" value="Genomic_DNA"/>
</dbReference>
<gene>
    <name evidence="5" type="ORF">SAMN05421835_114117</name>
</gene>
<dbReference type="InterPro" id="IPR015854">
    <property type="entry name" value="ABC_transpr_LolD-like"/>
</dbReference>
<dbReference type="InterPro" id="IPR018449">
    <property type="entry name" value="NIL_domain"/>
</dbReference>
<dbReference type="STRING" id="115433.SAMN05421835_114117"/>
<dbReference type="GO" id="GO:0005524">
    <property type="term" value="F:ATP binding"/>
    <property type="evidence" value="ECO:0007669"/>
    <property type="project" value="UniProtKB-KW"/>
</dbReference>
<evidence type="ECO:0000313" key="5">
    <source>
        <dbReference type="EMBL" id="SFK13808.1"/>
    </source>
</evidence>
<dbReference type="InterPro" id="IPR003593">
    <property type="entry name" value="AAA+_ATPase"/>
</dbReference>
<dbReference type="InterPro" id="IPR003439">
    <property type="entry name" value="ABC_transporter-like_ATP-bd"/>
</dbReference>
<protein>
    <submittedName>
        <fullName evidence="5">D-methionine transport system ATP-binding protein</fullName>
    </submittedName>
</protein>